<evidence type="ECO:0000256" key="6">
    <source>
        <dbReference type="SAM" id="MobiDB-lite"/>
    </source>
</evidence>
<feature type="transmembrane region" description="Helical" evidence="7">
    <location>
        <begin position="412"/>
        <end position="435"/>
    </location>
</feature>
<feature type="transmembrane region" description="Helical" evidence="7">
    <location>
        <begin position="210"/>
        <end position="230"/>
    </location>
</feature>
<dbReference type="InterPro" id="IPR010573">
    <property type="entry name" value="MFS_Str1/Tri12-like"/>
</dbReference>
<comment type="subcellular location">
    <subcellularLocation>
        <location evidence="1">Membrane</location>
        <topology evidence="1">Multi-pass membrane protein</topology>
    </subcellularLocation>
</comment>
<dbReference type="PROSITE" id="PS00216">
    <property type="entry name" value="SUGAR_TRANSPORT_1"/>
    <property type="match status" value="1"/>
</dbReference>
<evidence type="ECO:0000256" key="2">
    <source>
        <dbReference type="ARBA" id="ARBA00022448"/>
    </source>
</evidence>
<evidence type="ECO:0000256" key="3">
    <source>
        <dbReference type="ARBA" id="ARBA00022692"/>
    </source>
</evidence>
<feature type="transmembrane region" description="Helical" evidence="7">
    <location>
        <begin position="543"/>
        <end position="562"/>
    </location>
</feature>
<dbReference type="Proteomes" id="UP001174694">
    <property type="component" value="Unassembled WGS sequence"/>
</dbReference>
<feature type="transmembrane region" description="Helical" evidence="7">
    <location>
        <begin position="179"/>
        <end position="198"/>
    </location>
</feature>
<keyword evidence="4 7" id="KW-1133">Transmembrane helix</keyword>
<organism evidence="9 10">
    <name type="scientific">Pleurostoma richardsiae</name>
    <dbReference type="NCBI Taxonomy" id="41990"/>
    <lineage>
        <taxon>Eukaryota</taxon>
        <taxon>Fungi</taxon>
        <taxon>Dikarya</taxon>
        <taxon>Ascomycota</taxon>
        <taxon>Pezizomycotina</taxon>
        <taxon>Sordariomycetes</taxon>
        <taxon>Sordariomycetidae</taxon>
        <taxon>Calosphaeriales</taxon>
        <taxon>Pleurostomataceae</taxon>
        <taxon>Pleurostoma</taxon>
    </lineage>
</organism>
<feature type="transmembrane region" description="Helical" evidence="7">
    <location>
        <begin position="280"/>
        <end position="302"/>
    </location>
</feature>
<dbReference type="InterPro" id="IPR020846">
    <property type="entry name" value="MFS_dom"/>
</dbReference>
<dbReference type="PANTHER" id="PTHR23501">
    <property type="entry name" value="MAJOR FACILITATOR SUPERFAMILY"/>
    <property type="match status" value="1"/>
</dbReference>
<sequence>MAALADPNNSSDRVDRIEVAPDQTKVERNDPHSKEVAVTPAEDEKDGHVSLSTLMAVLFMGLSYIPAISAGLLLPTGILQQIGQLLGDTDNILWVPGGWSVASAVSFSIAGGLSDIFGRRWVLISGQALTLVGAIVGATANTTLTVAAGSTIIGFGAGVIFVSYPGIIELLPNKYRGAGLGWTEFAINIPWGCLSVYLANQLLIHASWRWAYYIGIIYAVVVIVGTYFFYFPPTHPQHDYDKSRWQEFKELDFIGLALFSAGLTIFLIGITYLGRTDYSVALVASTITIGAVIFVGCFVYDFTIPKNPIFPFKLFAMFREFTVHIIILFVAGMIWQGITTLSPQATLFMFTNDPIQIGITLIPCNFSGVLGGWILPSLVHKIRHVRQQILFALVMQIAFTACYAAVIPDNRAAWMAMLLFGQSCFTWVTTLAYVASGLFVPQEELGVAAGLIGTFRSAGGSVGNAIFSIIMTSVINRELGGNIAGAAVAAGYPPAGLEELVPAVINNAVGVPHALDGVQNVTVEVVSATAAAFKNTYAHAFRMVFYSTIPFGVVAFAAAWFVRDPSHLLNNHVAIHQEKEVLSGFEHREHGHEKHASQGA</sequence>
<keyword evidence="10" id="KW-1185">Reference proteome</keyword>
<accession>A0AA38RVN0</accession>
<evidence type="ECO:0000256" key="5">
    <source>
        <dbReference type="ARBA" id="ARBA00023136"/>
    </source>
</evidence>
<feature type="compositionally biased region" description="Basic and acidic residues" evidence="6">
    <location>
        <begin position="12"/>
        <end position="35"/>
    </location>
</feature>
<protein>
    <submittedName>
        <fullName evidence="9">Fungal trichothecene efflux pump</fullName>
    </submittedName>
</protein>
<gene>
    <name evidence="9" type="ORF">NKR23_g431</name>
</gene>
<dbReference type="Pfam" id="PF06609">
    <property type="entry name" value="TRI12"/>
    <property type="match status" value="1"/>
</dbReference>
<feature type="transmembrane region" description="Helical" evidence="7">
    <location>
        <begin position="251"/>
        <end position="274"/>
    </location>
</feature>
<dbReference type="SUPFAM" id="SSF103473">
    <property type="entry name" value="MFS general substrate transporter"/>
    <property type="match status" value="1"/>
</dbReference>
<name>A0AA38RVN0_9PEZI</name>
<dbReference type="GO" id="GO:0022857">
    <property type="term" value="F:transmembrane transporter activity"/>
    <property type="evidence" value="ECO:0007669"/>
    <property type="project" value="InterPro"/>
</dbReference>
<keyword evidence="2" id="KW-0813">Transport</keyword>
<proteinExistence type="predicted"/>
<feature type="region of interest" description="Disordered" evidence="6">
    <location>
        <begin position="1"/>
        <end position="42"/>
    </location>
</feature>
<feature type="transmembrane region" description="Helical" evidence="7">
    <location>
        <begin position="388"/>
        <end position="406"/>
    </location>
</feature>
<dbReference type="EMBL" id="JANBVO010000001">
    <property type="protein sequence ID" value="KAJ9157573.1"/>
    <property type="molecule type" value="Genomic_DNA"/>
</dbReference>
<evidence type="ECO:0000256" key="4">
    <source>
        <dbReference type="ARBA" id="ARBA00022989"/>
    </source>
</evidence>
<dbReference type="InterPro" id="IPR036259">
    <property type="entry name" value="MFS_trans_sf"/>
</dbReference>
<feature type="transmembrane region" description="Helical" evidence="7">
    <location>
        <begin position="94"/>
        <end position="114"/>
    </location>
</feature>
<dbReference type="AlphaFoldDB" id="A0AA38RVN0"/>
<feature type="transmembrane region" description="Helical" evidence="7">
    <location>
        <begin position="121"/>
        <end position="140"/>
    </location>
</feature>
<keyword evidence="3 7" id="KW-0812">Transmembrane</keyword>
<dbReference type="GO" id="GO:0005886">
    <property type="term" value="C:plasma membrane"/>
    <property type="evidence" value="ECO:0007669"/>
    <property type="project" value="TreeGrafter"/>
</dbReference>
<evidence type="ECO:0000313" key="10">
    <source>
        <dbReference type="Proteomes" id="UP001174694"/>
    </source>
</evidence>
<feature type="transmembrane region" description="Helical" evidence="7">
    <location>
        <begin position="314"/>
        <end position="335"/>
    </location>
</feature>
<evidence type="ECO:0000256" key="7">
    <source>
        <dbReference type="SAM" id="Phobius"/>
    </source>
</evidence>
<feature type="domain" description="Major facilitator superfamily (MFS) profile" evidence="8">
    <location>
        <begin position="55"/>
        <end position="567"/>
    </location>
</feature>
<comment type="caution">
    <text evidence="9">The sequence shown here is derived from an EMBL/GenBank/DDBJ whole genome shotgun (WGS) entry which is preliminary data.</text>
</comment>
<evidence type="ECO:0000259" key="8">
    <source>
        <dbReference type="PROSITE" id="PS50850"/>
    </source>
</evidence>
<feature type="transmembrane region" description="Helical" evidence="7">
    <location>
        <begin position="54"/>
        <end position="74"/>
    </location>
</feature>
<feature type="transmembrane region" description="Helical" evidence="7">
    <location>
        <begin position="146"/>
        <end position="167"/>
    </location>
</feature>
<dbReference type="PANTHER" id="PTHR23501:SF109">
    <property type="entry name" value="MAJOR FACILITATOR SUPERFAMILY (MFS) PROFILE DOMAIN-CONTAINING PROTEIN-RELATED"/>
    <property type="match status" value="1"/>
</dbReference>
<feature type="transmembrane region" description="Helical" evidence="7">
    <location>
        <begin position="355"/>
        <end position="376"/>
    </location>
</feature>
<dbReference type="InterPro" id="IPR005829">
    <property type="entry name" value="Sugar_transporter_CS"/>
</dbReference>
<evidence type="ECO:0000313" key="9">
    <source>
        <dbReference type="EMBL" id="KAJ9157573.1"/>
    </source>
</evidence>
<evidence type="ECO:0000256" key="1">
    <source>
        <dbReference type="ARBA" id="ARBA00004141"/>
    </source>
</evidence>
<dbReference type="Gene3D" id="1.20.1250.20">
    <property type="entry name" value="MFS general substrate transporter like domains"/>
    <property type="match status" value="2"/>
</dbReference>
<dbReference type="PROSITE" id="PS50850">
    <property type="entry name" value="MFS"/>
    <property type="match status" value="1"/>
</dbReference>
<reference evidence="9" key="1">
    <citation type="submission" date="2022-07" db="EMBL/GenBank/DDBJ databases">
        <title>Fungi with potential for degradation of polypropylene.</title>
        <authorList>
            <person name="Gostincar C."/>
        </authorList>
    </citation>
    <scope>NUCLEOTIDE SEQUENCE</scope>
    <source>
        <strain evidence="9">EXF-13308</strain>
    </source>
</reference>
<keyword evidence="5 7" id="KW-0472">Membrane</keyword>